<gene>
    <name evidence="4" type="ORF">BWQ96_03201</name>
</gene>
<dbReference type="Pfam" id="PF13359">
    <property type="entry name" value="DDE_Tnp_4"/>
    <property type="match status" value="1"/>
</dbReference>
<dbReference type="InterPro" id="IPR027806">
    <property type="entry name" value="HARBI1_dom"/>
</dbReference>
<dbReference type="GO" id="GO:0046872">
    <property type="term" value="F:metal ion binding"/>
    <property type="evidence" value="ECO:0007669"/>
    <property type="project" value="UniProtKB-KW"/>
</dbReference>
<dbReference type="OrthoDB" id="5978526at2759"/>
<dbReference type="STRING" id="448386.A0A2V3IY19"/>
<evidence type="ECO:0000256" key="1">
    <source>
        <dbReference type="ARBA" id="ARBA00001968"/>
    </source>
</evidence>
<evidence type="ECO:0000259" key="3">
    <source>
        <dbReference type="Pfam" id="PF13359"/>
    </source>
</evidence>
<evidence type="ECO:0000313" key="4">
    <source>
        <dbReference type="EMBL" id="PXF47011.1"/>
    </source>
</evidence>
<keyword evidence="2" id="KW-0479">Metal-binding</keyword>
<feature type="domain" description="DDE Tnp4" evidence="3">
    <location>
        <begin position="190"/>
        <end position="349"/>
    </location>
</feature>
<organism evidence="4 5">
    <name type="scientific">Gracilariopsis chorda</name>
    <dbReference type="NCBI Taxonomy" id="448386"/>
    <lineage>
        <taxon>Eukaryota</taxon>
        <taxon>Rhodophyta</taxon>
        <taxon>Florideophyceae</taxon>
        <taxon>Rhodymeniophycidae</taxon>
        <taxon>Gracilariales</taxon>
        <taxon>Gracilariaceae</taxon>
        <taxon>Gracilariopsis</taxon>
    </lineage>
</organism>
<evidence type="ECO:0000256" key="2">
    <source>
        <dbReference type="ARBA" id="ARBA00022723"/>
    </source>
</evidence>
<sequence>MLLTQLAIGQAFKRQKKRKELLRLGFLAELDDLTQIRLLARYYSSQHYTQKINARSLLVSKYAFNLNGYSNQSSLQNIRFLQHEIPKIAEIFNFSVNRTARSGYRTDSITSCCIVLSRLASFCRWVDIETLFGMHSSALSEIFWEAIESFIANVGHVLQFRPHFMQQRAVLYAAAITEKGTPLDNIVGFIDYTRIQMSRPGGSSALQRSCYSGHKRFHCLIYQTITTPDGLIFHLHGPEVGRRHDMTLYRDSGLDRHLSGCIVIDEKQFAVYGYPAYMLRPCLQVGFPLVGATPIEAAFNRDMSAMREAVEWSYKDLKQMWSSPDYKSLLRVRKAPIALMYKAAAILLNCKTCLKHSGQVGSYFLVSPPTLENYTSGGNQE</sequence>
<proteinExistence type="predicted"/>
<comment type="cofactor">
    <cofactor evidence="1">
        <name>a divalent metal cation</name>
        <dbReference type="ChEBI" id="CHEBI:60240"/>
    </cofactor>
</comment>
<dbReference type="AlphaFoldDB" id="A0A2V3IY19"/>
<keyword evidence="5" id="KW-1185">Reference proteome</keyword>
<accession>A0A2V3IY19</accession>
<comment type="caution">
    <text evidence="4">The sequence shown here is derived from an EMBL/GenBank/DDBJ whole genome shotgun (WGS) entry which is preliminary data.</text>
</comment>
<dbReference type="Proteomes" id="UP000247409">
    <property type="component" value="Unassembled WGS sequence"/>
</dbReference>
<dbReference type="EMBL" id="NBIV01000030">
    <property type="protein sequence ID" value="PXF47011.1"/>
    <property type="molecule type" value="Genomic_DNA"/>
</dbReference>
<evidence type="ECO:0000313" key="5">
    <source>
        <dbReference type="Proteomes" id="UP000247409"/>
    </source>
</evidence>
<protein>
    <recommendedName>
        <fullName evidence="3">DDE Tnp4 domain-containing protein</fullName>
    </recommendedName>
</protein>
<reference evidence="4 5" key="1">
    <citation type="journal article" date="2018" name="Mol. Biol. Evol.">
        <title>Analysis of the draft genome of the red seaweed Gracilariopsis chorda provides insights into genome size evolution in Rhodophyta.</title>
        <authorList>
            <person name="Lee J."/>
            <person name="Yang E.C."/>
            <person name="Graf L."/>
            <person name="Yang J.H."/>
            <person name="Qiu H."/>
            <person name="Zel Zion U."/>
            <person name="Chan C.X."/>
            <person name="Stephens T.G."/>
            <person name="Weber A.P.M."/>
            <person name="Boo G.H."/>
            <person name="Boo S.M."/>
            <person name="Kim K.M."/>
            <person name="Shin Y."/>
            <person name="Jung M."/>
            <person name="Lee S.J."/>
            <person name="Yim H.S."/>
            <person name="Lee J.H."/>
            <person name="Bhattacharya D."/>
            <person name="Yoon H.S."/>
        </authorList>
    </citation>
    <scope>NUCLEOTIDE SEQUENCE [LARGE SCALE GENOMIC DNA]</scope>
    <source>
        <strain evidence="4 5">SKKU-2015</strain>
        <tissue evidence="4">Whole body</tissue>
    </source>
</reference>
<name>A0A2V3IY19_9FLOR</name>